<evidence type="ECO:0000313" key="1">
    <source>
        <dbReference type="EMBL" id="CAF4330597.1"/>
    </source>
</evidence>
<dbReference type="EMBL" id="CAJOAY010019464">
    <property type="protein sequence ID" value="CAF4330597.1"/>
    <property type="molecule type" value="Genomic_DNA"/>
</dbReference>
<name>A0A820JSM2_9BILA</name>
<dbReference type="Proteomes" id="UP000663881">
    <property type="component" value="Unassembled WGS sequence"/>
</dbReference>
<dbReference type="AlphaFoldDB" id="A0A820JSM2"/>
<protein>
    <submittedName>
        <fullName evidence="1">Uncharacterized protein</fullName>
    </submittedName>
</protein>
<sequence>MVPHYSKYQIRLSKYSTKLKCRENLRLRLFIDIGLLLDKLVENHSDDVLSIQKALGLYRLISSYYGIYKHGIYDLSKDFGSQKKLLKNKLWGERQNLRFLIIREMALKIKELETKGNYGSLNEINKEIIFKLFELSINRYSEVG</sequence>
<proteinExistence type="predicted"/>
<gene>
    <name evidence="1" type="ORF">OKA104_LOCUS47749</name>
</gene>
<reference evidence="1" key="1">
    <citation type="submission" date="2021-02" db="EMBL/GenBank/DDBJ databases">
        <authorList>
            <person name="Nowell W R."/>
        </authorList>
    </citation>
    <scope>NUCLEOTIDE SEQUENCE</scope>
</reference>
<comment type="caution">
    <text evidence="1">The sequence shown here is derived from an EMBL/GenBank/DDBJ whole genome shotgun (WGS) entry which is preliminary data.</text>
</comment>
<evidence type="ECO:0000313" key="2">
    <source>
        <dbReference type="Proteomes" id="UP000663881"/>
    </source>
</evidence>
<organism evidence="1 2">
    <name type="scientific">Adineta steineri</name>
    <dbReference type="NCBI Taxonomy" id="433720"/>
    <lineage>
        <taxon>Eukaryota</taxon>
        <taxon>Metazoa</taxon>
        <taxon>Spiralia</taxon>
        <taxon>Gnathifera</taxon>
        <taxon>Rotifera</taxon>
        <taxon>Eurotatoria</taxon>
        <taxon>Bdelloidea</taxon>
        <taxon>Adinetida</taxon>
        <taxon>Adinetidae</taxon>
        <taxon>Adineta</taxon>
    </lineage>
</organism>
<accession>A0A820JSM2</accession>